<dbReference type="EMBL" id="LAEV01002123">
    <property type="protein sequence ID" value="KKA26543.1"/>
    <property type="molecule type" value="Genomic_DNA"/>
</dbReference>
<proteinExistence type="predicted"/>
<dbReference type="InterPro" id="IPR051477">
    <property type="entry name" value="Expansin_CellWall"/>
</dbReference>
<dbReference type="Gene3D" id="2.40.40.10">
    <property type="entry name" value="RlpA-like domain"/>
    <property type="match status" value="1"/>
</dbReference>
<keyword evidence="1" id="KW-0732">Signal</keyword>
<feature type="region of interest" description="Disordered" evidence="2">
    <location>
        <begin position="74"/>
        <end position="99"/>
    </location>
</feature>
<dbReference type="SUPFAM" id="SSF50685">
    <property type="entry name" value="Barwin-like endoglucanases"/>
    <property type="match status" value="1"/>
</dbReference>
<dbReference type="InterPro" id="IPR036908">
    <property type="entry name" value="RlpA-like_sf"/>
</dbReference>
<evidence type="ECO:0000313" key="4">
    <source>
        <dbReference type="Proteomes" id="UP000033483"/>
    </source>
</evidence>
<dbReference type="Proteomes" id="UP000033483">
    <property type="component" value="Unassembled WGS sequence"/>
</dbReference>
<evidence type="ECO:0000313" key="3">
    <source>
        <dbReference type="EMBL" id="KKA26543.1"/>
    </source>
</evidence>
<dbReference type="AlphaFoldDB" id="A0A0F4Z9H4"/>
<gene>
    <name evidence="3" type="ORF">TD95_005230</name>
</gene>
<feature type="region of interest" description="Disordered" evidence="2">
    <location>
        <begin position="105"/>
        <end position="124"/>
    </location>
</feature>
<dbReference type="CDD" id="cd22191">
    <property type="entry name" value="DPBB_RlpA_EXP_N-like"/>
    <property type="match status" value="1"/>
</dbReference>
<dbReference type="OrthoDB" id="623670at2759"/>
<evidence type="ECO:0000256" key="1">
    <source>
        <dbReference type="ARBA" id="ARBA00022729"/>
    </source>
</evidence>
<sequence>MKSAIFASVFAAAALAQPHHRPDALHKRLHTDAKRAVTTECVYETDWVTVTQWVDPETAAPAATATTDGQFYELSSSTSSTSSSAAPVETSTSSVAKPSTTLQTVAKPTTTTTPSPVVVSTTSSSSSVYVAPTPVVVSTTSSSVYVAPTTSTSVYVAPTTSTSVYVAPTTSTSVYAQAVSTTAAAAATTSVASYSSSSDSGSSSDSDSSLAVSYTDGSLTYYTLGMGACGWDDAGKDDSSYVIALSHDIMGTQSNGNPYCGQKIKISAPNGKSLTATVRDKCMGCTPSHIDGSEAIFLELFGSLEAGVETVSWSIN</sequence>
<evidence type="ECO:0000256" key="2">
    <source>
        <dbReference type="SAM" id="MobiDB-lite"/>
    </source>
</evidence>
<name>A0A0F4Z9H4_9PEZI</name>
<comment type="caution">
    <text evidence="3">The sequence shown here is derived from an EMBL/GenBank/DDBJ whole genome shotgun (WGS) entry which is preliminary data.</text>
</comment>
<keyword evidence="4" id="KW-1185">Reference proteome</keyword>
<protein>
    <recommendedName>
        <fullName evidence="5">RlpA-like protein double-psi beta-barrel domain-containing protein</fullName>
    </recommendedName>
</protein>
<organism evidence="3 4">
    <name type="scientific">Thielaviopsis punctulata</name>
    <dbReference type="NCBI Taxonomy" id="72032"/>
    <lineage>
        <taxon>Eukaryota</taxon>
        <taxon>Fungi</taxon>
        <taxon>Dikarya</taxon>
        <taxon>Ascomycota</taxon>
        <taxon>Pezizomycotina</taxon>
        <taxon>Sordariomycetes</taxon>
        <taxon>Hypocreomycetidae</taxon>
        <taxon>Microascales</taxon>
        <taxon>Ceratocystidaceae</taxon>
        <taxon>Thielaviopsis</taxon>
    </lineage>
</organism>
<reference evidence="3 4" key="1">
    <citation type="submission" date="2015-03" db="EMBL/GenBank/DDBJ databases">
        <authorList>
            <person name="Radwan O."/>
            <person name="Al-Naeli F.A."/>
            <person name="Rendon G.A."/>
            <person name="Fields C."/>
        </authorList>
    </citation>
    <scope>NUCLEOTIDE SEQUENCE [LARGE SCALE GENOMIC DNA]</scope>
    <source>
        <strain evidence="3">CR-DP1</strain>
    </source>
</reference>
<evidence type="ECO:0008006" key="5">
    <source>
        <dbReference type="Google" id="ProtNLM"/>
    </source>
</evidence>
<dbReference type="PANTHER" id="PTHR31836">
    <property type="match status" value="1"/>
</dbReference>
<dbReference type="PANTHER" id="PTHR31836:SF28">
    <property type="entry name" value="SRCR DOMAIN-CONTAINING PROTEIN-RELATED"/>
    <property type="match status" value="1"/>
</dbReference>
<feature type="compositionally biased region" description="Low complexity" evidence="2">
    <location>
        <begin position="75"/>
        <end position="96"/>
    </location>
</feature>
<feature type="compositionally biased region" description="Low complexity" evidence="2">
    <location>
        <begin position="108"/>
        <end position="124"/>
    </location>
</feature>
<accession>A0A0F4Z9H4</accession>